<evidence type="ECO:0000313" key="7">
    <source>
        <dbReference type="EMBL" id="KAG2220833.1"/>
    </source>
</evidence>
<evidence type="ECO:0000256" key="3">
    <source>
        <dbReference type="ARBA" id="ARBA00022840"/>
    </source>
</evidence>
<dbReference type="InterPro" id="IPR000330">
    <property type="entry name" value="SNF2_N"/>
</dbReference>
<keyword evidence="3" id="KW-0067">ATP-binding</keyword>
<feature type="compositionally biased region" description="Low complexity" evidence="4">
    <location>
        <begin position="445"/>
        <end position="457"/>
    </location>
</feature>
<evidence type="ECO:0000259" key="5">
    <source>
        <dbReference type="PROSITE" id="PS51192"/>
    </source>
</evidence>
<evidence type="ECO:0000256" key="2">
    <source>
        <dbReference type="ARBA" id="ARBA00022801"/>
    </source>
</evidence>
<dbReference type="GO" id="GO:0006281">
    <property type="term" value="P:DNA repair"/>
    <property type="evidence" value="ECO:0007669"/>
    <property type="project" value="TreeGrafter"/>
</dbReference>
<feature type="compositionally biased region" description="Basic and acidic residues" evidence="4">
    <location>
        <begin position="140"/>
        <end position="162"/>
    </location>
</feature>
<dbReference type="InterPro" id="IPR038718">
    <property type="entry name" value="SNF2-like_sf"/>
</dbReference>
<accession>A0A8H7S279</accession>
<dbReference type="SMART" id="SM00490">
    <property type="entry name" value="HELICc"/>
    <property type="match status" value="1"/>
</dbReference>
<dbReference type="GO" id="GO:0016787">
    <property type="term" value="F:hydrolase activity"/>
    <property type="evidence" value="ECO:0007669"/>
    <property type="project" value="UniProtKB-KW"/>
</dbReference>
<feature type="compositionally biased region" description="Acidic residues" evidence="4">
    <location>
        <begin position="163"/>
        <end position="173"/>
    </location>
</feature>
<keyword evidence="2" id="KW-0378">Hydrolase</keyword>
<feature type="domain" description="Helicase ATP-binding" evidence="5">
    <location>
        <begin position="200"/>
        <end position="364"/>
    </location>
</feature>
<gene>
    <name evidence="7" type="ORF">INT45_004494</name>
</gene>
<comment type="caution">
    <text evidence="7">The sequence shown here is derived from an EMBL/GenBank/DDBJ whole genome shotgun (WGS) entry which is preliminary data.</text>
</comment>
<dbReference type="AlphaFoldDB" id="A0A8H7S279"/>
<dbReference type="Gene3D" id="3.40.50.300">
    <property type="entry name" value="P-loop containing nucleotide triphosphate hydrolases"/>
    <property type="match status" value="1"/>
</dbReference>
<feature type="region of interest" description="Disordered" evidence="4">
    <location>
        <begin position="140"/>
        <end position="173"/>
    </location>
</feature>
<dbReference type="PROSITE" id="PS51192">
    <property type="entry name" value="HELICASE_ATP_BIND_1"/>
    <property type="match status" value="1"/>
</dbReference>
<dbReference type="GO" id="GO:0043596">
    <property type="term" value="C:nuclear replication fork"/>
    <property type="evidence" value="ECO:0007669"/>
    <property type="project" value="TreeGrafter"/>
</dbReference>
<organism evidence="7 8">
    <name type="scientific">Circinella minor</name>
    <dbReference type="NCBI Taxonomy" id="1195481"/>
    <lineage>
        <taxon>Eukaryota</taxon>
        <taxon>Fungi</taxon>
        <taxon>Fungi incertae sedis</taxon>
        <taxon>Mucoromycota</taxon>
        <taxon>Mucoromycotina</taxon>
        <taxon>Mucoromycetes</taxon>
        <taxon>Mucorales</taxon>
        <taxon>Lichtheimiaceae</taxon>
        <taxon>Circinella</taxon>
    </lineage>
</organism>
<evidence type="ECO:0000256" key="4">
    <source>
        <dbReference type="SAM" id="MobiDB-lite"/>
    </source>
</evidence>
<keyword evidence="8" id="KW-1185">Reference proteome</keyword>
<proteinExistence type="predicted"/>
<dbReference type="InterPro" id="IPR014001">
    <property type="entry name" value="Helicase_ATP-bd"/>
</dbReference>
<dbReference type="InterPro" id="IPR001650">
    <property type="entry name" value="Helicase_C-like"/>
</dbReference>
<dbReference type="SUPFAM" id="SSF52540">
    <property type="entry name" value="P-loop containing nucleoside triphosphate hydrolases"/>
    <property type="match status" value="2"/>
</dbReference>
<dbReference type="Pfam" id="PF00271">
    <property type="entry name" value="Helicase_C"/>
    <property type="match status" value="1"/>
</dbReference>
<feature type="region of interest" description="Disordered" evidence="4">
    <location>
        <begin position="441"/>
        <end position="470"/>
    </location>
</feature>
<protein>
    <submittedName>
        <fullName evidence="7">Uncharacterized protein</fullName>
    </submittedName>
</protein>
<dbReference type="GO" id="GO:0005524">
    <property type="term" value="F:ATP binding"/>
    <property type="evidence" value="ECO:0007669"/>
    <property type="project" value="InterPro"/>
</dbReference>
<dbReference type="CDD" id="cd18793">
    <property type="entry name" value="SF2_C_SNF"/>
    <property type="match status" value="1"/>
</dbReference>
<dbReference type="InterPro" id="IPR049730">
    <property type="entry name" value="SNF2/RAD54-like_C"/>
</dbReference>
<dbReference type="PROSITE" id="PS51194">
    <property type="entry name" value="HELICASE_CTER"/>
    <property type="match status" value="1"/>
</dbReference>
<dbReference type="Pfam" id="PF00176">
    <property type="entry name" value="SNF2-rel_dom"/>
    <property type="match status" value="1"/>
</dbReference>
<dbReference type="PANTHER" id="PTHR45766">
    <property type="entry name" value="DNA ANNEALING HELICASE AND ENDONUCLEASE ZRANB3 FAMILY MEMBER"/>
    <property type="match status" value="1"/>
</dbReference>
<dbReference type="Gene3D" id="3.40.50.10810">
    <property type="entry name" value="Tandem AAA-ATPase domain"/>
    <property type="match status" value="1"/>
</dbReference>
<dbReference type="OrthoDB" id="448448at2759"/>
<dbReference type="InterPro" id="IPR027417">
    <property type="entry name" value="P-loop_NTPase"/>
</dbReference>
<evidence type="ECO:0000313" key="8">
    <source>
        <dbReference type="Proteomes" id="UP000646827"/>
    </source>
</evidence>
<dbReference type="PANTHER" id="PTHR45766:SF6">
    <property type="entry name" value="SWI_SNF-RELATED MATRIX-ASSOCIATED ACTIN-DEPENDENT REGULATOR OF CHROMATIN SUBFAMILY A-LIKE PROTEIN 1"/>
    <property type="match status" value="1"/>
</dbReference>
<reference evidence="7 8" key="1">
    <citation type="submission" date="2020-12" db="EMBL/GenBank/DDBJ databases">
        <title>Metabolic potential, ecology and presence of endohyphal bacteria is reflected in genomic diversity of Mucoromycotina.</title>
        <authorList>
            <person name="Muszewska A."/>
            <person name="Okrasinska A."/>
            <person name="Steczkiewicz K."/>
            <person name="Drgas O."/>
            <person name="Orlowska M."/>
            <person name="Perlinska-Lenart U."/>
            <person name="Aleksandrzak-Piekarczyk T."/>
            <person name="Szatraj K."/>
            <person name="Zielenkiewicz U."/>
            <person name="Pilsyk S."/>
            <person name="Malc E."/>
            <person name="Mieczkowski P."/>
            <person name="Kruszewska J.S."/>
            <person name="Biernat P."/>
            <person name="Pawlowska J."/>
        </authorList>
    </citation>
    <scope>NUCLEOTIDE SEQUENCE [LARGE SCALE GENOMIC DNA]</scope>
    <source>
        <strain evidence="7 8">CBS 142.35</strain>
    </source>
</reference>
<dbReference type="EMBL" id="JAEPRB010000128">
    <property type="protein sequence ID" value="KAG2220833.1"/>
    <property type="molecule type" value="Genomic_DNA"/>
</dbReference>
<dbReference type="GO" id="GO:0031297">
    <property type="term" value="P:replication fork processing"/>
    <property type="evidence" value="ECO:0007669"/>
    <property type="project" value="TreeGrafter"/>
</dbReference>
<sequence>MCPFNSCGFFLWDDETPRQLIAPASNLEGQQPGTITDSANTKLSVQFYVHSSSQIAMTWYGNNGKSNKGQHVVDLMKKFATFENNLWVIPTTKNAYKNAIKVLTTAAAIQQEILSLSSSIIIGTLFDIHPLPSNVVHVLDDDGDNKNKDDDEVKKQAEKDGSNDDDDDDDKEEEFNECLEIVQDLDLWKELKPFQREGVKKGIRNRGRILLGDEMGLGKTLESIVISYAYLDEWPVLVICPSSIRRMWENELLRWTDLQEDEIGVITQGVEMGYLSKRNKMDKNSSTTSNYEDNVKLKNNTIKFWITSYDLATKYIDYIIDADFKIIIADESHFIKNQTVSSTPVLSRPIEVFSQVSALRPDIFKSREEFGERYCGGAAGTDNWGREYMGYYFCVHRLKELYFLLTKTVLVRRLKDEVGDQLPLKTRQVILLDVASSEKKRNKMTATTTTEPQPETRQSQEKLSTTTDQKDIIDSTDRRNDMLQWYSDTANEKVPLVQEYLDHLFEGNSKSKIIIFAYHHVMLNAIEQCVFKKKIPYIRIDGTTNHSKRQALCDEYQSPNSKIKVAILSIAVAFGLTLSAADLVLFAELYWHPAHLLQAEDRAHRIGRVNPVNVVYILAMDTIDGVLWPILKQKLEIVGTTLDGNAKRVTIDEESLSTPTWAEDEEDYILVENFVKEEKNNNE</sequence>
<evidence type="ECO:0000256" key="1">
    <source>
        <dbReference type="ARBA" id="ARBA00022741"/>
    </source>
</evidence>
<evidence type="ECO:0000259" key="6">
    <source>
        <dbReference type="PROSITE" id="PS51194"/>
    </source>
</evidence>
<name>A0A8H7S279_9FUNG</name>
<feature type="domain" description="Helicase C-terminal" evidence="6">
    <location>
        <begin position="496"/>
        <end position="657"/>
    </location>
</feature>
<dbReference type="SMART" id="SM00487">
    <property type="entry name" value="DEXDc"/>
    <property type="match status" value="1"/>
</dbReference>
<keyword evidence="1" id="KW-0547">Nucleotide-binding</keyword>
<dbReference type="Proteomes" id="UP000646827">
    <property type="component" value="Unassembled WGS sequence"/>
</dbReference>